<name>A0AAD9THS3_9ROSI</name>
<comment type="caution">
    <text evidence="2">The sequence shown here is derived from an EMBL/GenBank/DDBJ whole genome shotgun (WGS) entry which is preliminary data.</text>
</comment>
<dbReference type="AlphaFoldDB" id="A0AAD9THS3"/>
<gene>
    <name evidence="2" type="ORF">Ddye_030813</name>
</gene>
<keyword evidence="3" id="KW-1185">Reference proteome</keyword>
<dbReference type="Proteomes" id="UP001280121">
    <property type="component" value="Unassembled WGS sequence"/>
</dbReference>
<evidence type="ECO:0000256" key="1">
    <source>
        <dbReference type="SAM" id="Phobius"/>
    </source>
</evidence>
<evidence type="ECO:0000313" key="2">
    <source>
        <dbReference type="EMBL" id="KAK2636021.1"/>
    </source>
</evidence>
<proteinExistence type="predicted"/>
<accession>A0AAD9THS3</accession>
<dbReference type="EMBL" id="JANJYI010000009">
    <property type="protein sequence ID" value="KAK2636021.1"/>
    <property type="molecule type" value="Genomic_DNA"/>
</dbReference>
<feature type="transmembrane region" description="Helical" evidence="1">
    <location>
        <begin position="72"/>
        <end position="94"/>
    </location>
</feature>
<sequence>MYGELEATSRGTRSDELRHQRRRVGRWRHEDKLVTFCSLRFGFGILVFRFATVLSGCKAELKWLRRYCDLRMGFGILRFASLLCLGLDIGLLFFKRKQPK</sequence>
<organism evidence="2 3">
    <name type="scientific">Dipteronia dyeriana</name>
    <dbReference type="NCBI Taxonomy" id="168575"/>
    <lineage>
        <taxon>Eukaryota</taxon>
        <taxon>Viridiplantae</taxon>
        <taxon>Streptophyta</taxon>
        <taxon>Embryophyta</taxon>
        <taxon>Tracheophyta</taxon>
        <taxon>Spermatophyta</taxon>
        <taxon>Magnoliopsida</taxon>
        <taxon>eudicotyledons</taxon>
        <taxon>Gunneridae</taxon>
        <taxon>Pentapetalae</taxon>
        <taxon>rosids</taxon>
        <taxon>malvids</taxon>
        <taxon>Sapindales</taxon>
        <taxon>Sapindaceae</taxon>
        <taxon>Hippocastanoideae</taxon>
        <taxon>Acereae</taxon>
        <taxon>Dipteronia</taxon>
    </lineage>
</organism>
<reference evidence="2" key="1">
    <citation type="journal article" date="2023" name="Plant J.">
        <title>Genome sequences and population genomics provide insights into the demographic history, inbreeding, and mutation load of two 'living fossil' tree species of Dipteronia.</title>
        <authorList>
            <person name="Feng Y."/>
            <person name="Comes H.P."/>
            <person name="Chen J."/>
            <person name="Zhu S."/>
            <person name="Lu R."/>
            <person name="Zhang X."/>
            <person name="Li P."/>
            <person name="Qiu J."/>
            <person name="Olsen K.M."/>
            <person name="Qiu Y."/>
        </authorList>
    </citation>
    <scope>NUCLEOTIDE SEQUENCE</scope>
    <source>
        <strain evidence="2">KIB01</strain>
    </source>
</reference>
<feature type="transmembrane region" description="Helical" evidence="1">
    <location>
        <begin position="33"/>
        <end position="52"/>
    </location>
</feature>
<protein>
    <recommendedName>
        <fullName evidence="4">Transmembrane protein</fullName>
    </recommendedName>
</protein>
<keyword evidence="1" id="KW-0472">Membrane</keyword>
<evidence type="ECO:0000313" key="3">
    <source>
        <dbReference type="Proteomes" id="UP001280121"/>
    </source>
</evidence>
<evidence type="ECO:0008006" key="4">
    <source>
        <dbReference type="Google" id="ProtNLM"/>
    </source>
</evidence>
<keyword evidence="1" id="KW-0812">Transmembrane</keyword>
<keyword evidence="1" id="KW-1133">Transmembrane helix</keyword>